<evidence type="ECO:0000256" key="4">
    <source>
        <dbReference type="ARBA" id="ARBA00023136"/>
    </source>
</evidence>
<feature type="region of interest" description="Disordered" evidence="5">
    <location>
        <begin position="143"/>
        <end position="173"/>
    </location>
</feature>
<evidence type="ECO:0000256" key="2">
    <source>
        <dbReference type="ARBA" id="ARBA00022692"/>
    </source>
</evidence>
<evidence type="ECO:0000256" key="5">
    <source>
        <dbReference type="SAM" id="MobiDB-lite"/>
    </source>
</evidence>
<keyword evidence="4" id="KW-0472">Membrane</keyword>
<dbReference type="Pfam" id="PF06396">
    <property type="entry name" value="AGTRAP"/>
    <property type="match status" value="1"/>
</dbReference>
<keyword evidence="2" id="KW-0812">Transmembrane</keyword>
<reference evidence="6" key="1">
    <citation type="submission" date="2015-11" db="EMBL/GenBank/DDBJ databases">
        <title>De novo transcriptome assembly of four potential Pierce s Disease insect vectors from Arizona vineyards.</title>
        <authorList>
            <person name="Tassone E.E."/>
        </authorList>
    </citation>
    <scope>NUCLEOTIDE SEQUENCE</scope>
</reference>
<dbReference type="GO" id="GO:0005886">
    <property type="term" value="C:plasma membrane"/>
    <property type="evidence" value="ECO:0007669"/>
    <property type="project" value="TreeGrafter"/>
</dbReference>
<name>A0A1B6IXJ4_9HEMI</name>
<dbReference type="SMART" id="SM00805">
    <property type="entry name" value="AGTRAP"/>
    <property type="match status" value="1"/>
</dbReference>
<organism evidence="6">
    <name type="scientific">Homalodisca liturata</name>
    <dbReference type="NCBI Taxonomy" id="320908"/>
    <lineage>
        <taxon>Eukaryota</taxon>
        <taxon>Metazoa</taxon>
        <taxon>Ecdysozoa</taxon>
        <taxon>Arthropoda</taxon>
        <taxon>Hexapoda</taxon>
        <taxon>Insecta</taxon>
        <taxon>Pterygota</taxon>
        <taxon>Neoptera</taxon>
        <taxon>Paraneoptera</taxon>
        <taxon>Hemiptera</taxon>
        <taxon>Auchenorrhyncha</taxon>
        <taxon>Membracoidea</taxon>
        <taxon>Cicadellidae</taxon>
        <taxon>Cicadellinae</taxon>
        <taxon>Proconiini</taxon>
        <taxon>Homalodisca</taxon>
    </lineage>
</organism>
<dbReference type="PANTHER" id="PTHR16521:SF3">
    <property type="entry name" value="TYPE-1 ANGIOTENSIN II RECEPTOR-ASSOCIATED PROTEIN"/>
    <property type="match status" value="1"/>
</dbReference>
<protein>
    <submittedName>
        <fullName evidence="6">Uncharacterized protein</fullName>
    </submittedName>
</protein>
<evidence type="ECO:0000256" key="3">
    <source>
        <dbReference type="ARBA" id="ARBA00022989"/>
    </source>
</evidence>
<evidence type="ECO:0000256" key="1">
    <source>
        <dbReference type="ARBA" id="ARBA00004141"/>
    </source>
</evidence>
<dbReference type="GO" id="GO:0038166">
    <property type="term" value="P:angiotensin-activated signaling pathway"/>
    <property type="evidence" value="ECO:0007669"/>
    <property type="project" value="InterPro"/>
</dbReference>
<accession>A0A1B6IXJ4</accession>
<gene>
    <name evidence="6" type="ORF">g.35269</name>
</gene>
<dbReference type="InterPro" id="IPR009436">
    <property type="entry name" value="AGTRAP"/>
</dbReference>
<feature type="compositionally biased region" description="Polar residues" evidence="5">
    <location>
        <begin position="160"/>
        <end position="173"/>
    </location>
</feature>
<proteinExistence type="predicted"/>
<keyword evidence="3" id="KW-1133">Transmembrane helix</keyword>
<sequence>MVDFDLNSFPIVDLKAIFGVHFILITWGIQGHWSPDSYLFYNLLFLLTLLWSLHCKDRVEPLQMAMQIDGASIILDIFTIGMNYPSIYSGEKFSVAMALVNLAVRPITVTLLGRICADRMGMDDGFPTRFGNLFGGEQNRGTYEDIESATGPTSRLHHNVPTTESADFSPTYQ</sequence>
<evidence type="ECO:0000313" key="6">
    <source>
        <dbReference type="EMBL" id="JAS91665.1"/>
    </source>
</evidence>
<comment type="subcellular location">
    <subcellularLocation>
        <location evidence="1">Membrane</location>
        <topology evidence="1">Multi-pass membrane protein</topology>
    </subcellularLocation>
</comment>
<dbReference type="AlphaFoldDB" id="A0A1B6IXJ4"/>
<dbReference type="PANTHER" id="PTHR16521">
    <property type="entry name" value="TYPE-1 ANGIOTENSIN II RECEPTOR-ASSOCIATED PROTEIN"/>
    <property type="match status" value="1"/>
</dbReference>
<dbReference type="EMBL" id="GECU01016041">
    <property type="protein sequence ID" value="JAS91665.1"/>
    <property type="molecule type" value="Transcribed_RNA"/>
</dbReference>